<reference evidence="1 2" key="1">
    <citation type="submission" date="2019-02" db="EMBL/GenBank/DDBJ databases">
        <title>Deep-cultivation of Planctomycetes and their phenomic and genomic characterization uncovers novel biology.</title>
        <authorList>
            <person name="Wiegand S."/>
            <person name="Jogler M."/>
            <person name="Boedeker C."/>
            <person name="Pinto D."/>
            <person name="Vollmers J."/>
            <person name="Rivas-Marin E."/>
            <person name="Kohn T."/>
            <person name="Peeters S.H."/>
            <person name="Heuer A."/>
            <person name="Rast P."/>
            <person name="Oberbeckmann S."/>
            <person name="Bunk B."/>
            <person name="Jeske O."/>
            <person name="Meyerdierks A."/>
            <person name="Storesund J.E."/>
            <person name="Kallscheuer N."/>
            <person name="Luecker S."/>
            <person name="Lage O.M."/>
            <person name="Pohl T."/>
            <person name="Merkel B.J."/>
            <person name="Hornburger P."/>
            <person name="Mueller R.-W."/>
            <person name="Bruemmer F."/>
            <person name="Labrenz M."/>
            <person name="Spormann A.M."/>
            <person name="Op den Camp H."/>
            <person name="Overmann J."/>
            <person name="Amann R."/>
            <person name="Jetten M.S.M."/>
            <person name="Mascher T."/>
            <person name="Medema M.H."/>
            <person name="Devos D.P."/>
            <person name="Kaster A.-K."/>
            <person name="Ovreas L."/>
            <person name="Rohde M."/>
            <person name="Galperin M.Y."/>
            <person name="Jogler C."/>
        </authorList>
    </citation>
    <scope>NUCLEOTIDE SEQUENCE [LARGE SCALE GENOMIC DNA]</scope>
    <source>
        <strain evidence="1 2">Q31a</strain>
    </source>
</reference>
<proteinExistence type="predicted"/>
<dbReference type="EMBL" id="CP036298">
    <property type="protein sequence ID" value="QDV24066.1"/>
    <property type="molecule type" value="Genomic_DNA"/>
</dbReference>
<protein>
    <submittedName>
        <fullName evidence="1">Uncharacterized protein</fullName>
    </submittedName>
</protein>
<gene>
    <name evidence="1" type="ORF">Q31a_23790</name>
</gene>
<dbReference type="AlphaFoldDB" id="A0A518G646"/>
<dbReference type="Proteomes" id="UP000318017">
    <property type="component" value="Chromosome"/>
</dbReference>
<dbReference type="KEGG" id="ahel:Q31a_23790"/>
<evidence type="ECO:0000313" key="2">
    <source>
        <dbReference type="Proteomes" id="UP000318017"/>
    </source>
</evidence>
<evidence type="ECO:0000313" key="1">
    <source>
        <dbReference type="EMBL" id="QDV24066.1"/>
    </source>
</evidence>
<name>A0A518G646_9BACT</name>
<keyword evidence="2" id="KW-1185">Reference proteome</keyword>
<sequence>MPAKRKSRWTLSPARMESWHEMRWTPLSGRMHRYPLPFQVVVVEEFPSQRLAGIATCRLSKVGVTTAGRPRN</sequence>
<organism evidence="1 2">
    <name type="scientific">Aureliella helgolandensis</name>
    <dbReference type="NCBI Taxonomy" id="2527968"/>
    <lineage>
        <taxon>Bacteria</taxon>
        <taxon>Pseudomonadati</taxon>
        <taxon>Planctomycetota</taxon>
        <taxon>Planctomycetia</taxon>
        <taxon>Pirellulales</taxon>
        <taxon>Pirellulaceae</taxon>
        <taxon>Aureliella</taxon>
    </lineage>
</organism>
<accession>A0A518G646</accession>